<keyword evidence="2" id="KW-1185">Reference proteome</keyword>
<dbReference type="RefSeq" id="WP_242935825.1">
    <property type="nucleotide sequence ID" value="NZ_CP094326.1"/>
</dbReference>
<evidence type="ECO:0000313" key="1">
    <source>
        <dbReference type="EMBL" id="UNY97412.1"/>
    </source>
</evidence>
<reference evidence="1 2" key="1">
    <citation type="journal article" date="2018" name="Int. J. Syst. Evol. Microbiol.">
        <title>Zhouia spongiae sp. nov., isolated from a marine sponge.</title>
        <authorList>
            <person name="Zhuang L."/>
            <person name="Lin B."/>
            <person name="Qin F."/>
            <person name="Luo L."/>
        </authorList>
    </citation>
    <scope>NUCLEOTIDE SEQUENCE [LARGE SCALE GENOMIC DNA]</scope>
    <source>
        <strain evidence="1 2">HN-Y44</strain>
    </source>
</reference>
<proteinExistence type="predicted"/>
<dbReference type="EMBL" id="CP094326">
    <property type="protein sequence ID" value="UNY97412.1"/>
    <property type="molecule type" value="Genomic_DNA"/>
</dbReference>
<gene>
    <name evidence="1" type="ORF">MQE36_09925</name>
</gene>
<dbReference type="Proteomes" id="UP000829476">
    <property type="component" value="Chromosome"/>
</dbReference>
<protein>
    <submittedName>
        <fullName evidence="1">Uncharacterized protein</fullName>
    </submittedName>
</protein>
<evidence type="ECO:0000313" key="2">
    <source>
        <dbReference type="Proteomes" id="UP000829476"/>
    </source>
</evidence>
<sequence>MFRIDGRQYYMSFYECERSTNTINLLPMAIDGVLESKEMGPLLEDSYTSRYGKWYILIEVHDEEFNDCLSPRYEYRDQVEGFLNDLYDPEL</sequence>
<accession>A0ABY3YIG2</accession>
<name>A0ABY3YIG2_9FLAO</name>
<organism evidence="1 2">
    <name type="scientific">Zhouia spongiae</name>
    <dbReference type="NCBI Taxonomy" id="2202721"/>
    <lineage>
        <taxon>Bacteria</taxon>
        <taxon>Pseudomonadati</taxon>
        <taxon>Bacteroidota</taxon>
        <taxon>Flavobacteriia</taxon>
        <taxon>Flavobacteriales</taxon>
        <taxon>Flavobacteriaceae</taxon>
        <taxon>Zhouia</taxon>
    </lineage>
</organism>